<proteinExistence type="inferred from homology"/>
<dbReference type="Gene3D" id="2.80.10.50">
    <property type="match status" value="3"/>
</dbReference>
<dbReference type="SUPFAM" id="SSF49899">
    <property type="entry name" value="Concanavalin A-like lectins/glucanases"/>
    <property type="match status" value="1"/>
</dbReference>
<dbReference type="Pfam" id="PF14200">
    <property type="entry name" value="RicinB_lectin_2"/>
    <property type="match status" value="2"/>
</dbReference>
<dbReference type="InterPro" id="IPR013320">
    <property type="entry name" value="ConA-like_dom_sf"/>
</dbReference>
<dbReference type="STRING" id="52.CMC5_062710"/>
<evidence type="ECO:0000259" key="2">
    <source>
        <dbReference type="PROSITE" id="PS51762"/>
    </source>
</evidence>
<dbReference type="PROSITE" id="PS51762">
    <property type="entry name" value="GH16_2"/>
    <property type="match status" value="1"/>
</dbReference>
<dbReference type="OrthoDB" id="9809583at2"/>
<evidence type="ECO:0000256" key="1">
    <source>
        <dbReference type="ARBA" id="ARBA00006865"/>
    </source>
</evidence>
<dbReference type="SMART" id="SM00458">
    <property type="entry name" value="RICIN"/>
    <property type="match status" value="1"/>
</dbReference>
<dbReference type="Gene3D" id="2.60.120.200">
    <property type="match status" value="1"/>
</dbReference>
<dbReference type="CDD" id="cd00161">
    <property type="entry name" value="beta-trefoil_Ricin-like"/>
    <property type="match status" value="1"/>
</dbReference>
<feature type="domain" description="GH16" evidence="2">
    <location>
        <begin position="159"/>
        <end position="440"/>
    </location>
</feature>
<dbReference type="PANTHER" id="PTHR10963">
    <property type="entry name" value="GLYCOSYL HYDROLASE-RELATED"/>
    <property type="match status" value="1"/>
</dbReference>
<evidence type="ECO:0000313" key="3">
    <source>
        <dbReference type="EMBL" id="AKT42048.1"/>
    </source>
</evidence>
<dbReference type="Pfam" id="PF00722">
    <property type="entry name" value="Glyco_hydro_16"/>
    <property type="match status" value="1"/>
</dbReference>
<protein>
    <recommendedName>
        <fullName evidence="2">GH16 domain-containing protein</fullName>
    </recommendedName>
</protein>
<sequence length="440" mass="47782">MPLRHGTPFLVLSLLAACTAPVDPNTTDEEVEVDAFGVTSPNITNGDYIIRAVHSGKCLDIAAASIQNGAAVQQWDCNGTPAQVFRVTAVGDGYVRIVNPNSDKALDVTELSTADGARIQQWGYGGGANQQFEVFDAGGGHYGIRARHSGKTLDVTEVSTASGTPIQQWTWFGANNQRWLFEKIGSNPGNPGNWNLVFADEFNGANGSPVDASKWTHEIGGGGWGNAELQYYTNSTSNARQENGNLVITATPQNANQHGCWYGTCQYTSARLVSRGKFETTYGRIEARIQVPRGRGLWPAFWMLGNDIGTVGWPACGEIDIMENIGSEPSTLHGSLHGPGYFGGNPLTRSTTLPNGAPLADDFHIYAVEWEPNTVRWYLDGALYQTRTTADVPAGGRWVYDHNFFMILNVAVGGTWPGSPNASTSFPQQMRVDYVRVYHR</sequence>
<dbReference type="KEGG" id="ccro:CMC5_062710"/>
<keyword evidence="4" id="KW-1185">Reference proteome</keyword>
<dbReference type="GO" id="GO:0004553">
    <property type="term" value="F:hydrolase activity, hydrolyzing O-glycosyl compounds"/>
    <property type="evidence" value="ECO:0007669"/>
    <property type="project" value="InterPro"/>
</dbReference>
<dbReference type="InterPro" id="IPR050546">
    <property type="entry name" value="Glycosyl_Hydrlase_16"/>
</dbReference>
<dbReference type="Proteomes" id="UP000067626">
    <property type="component" value="Chromosome"/>
</dbReference>
<comment type="similarity">
    <text evidence="1">Belongs to the glycosyl hydrolase 16 family.</text>
</comment>
<dbReference type="EMBL" id="CP012159">
    <property type="protein sequence ID" value="AKT42048.1"/>
    <property type="molecule type" value="Genomic_DNA"/>
</dbReference>
<gene>
    <name evidence="3" type="ORF">CMC5_062710</name>
</gene>
<reference evidence="3 4" key="1">
    <citation type="submission" date="2015-07" db="EMBL/GenBank/DDBJ databases">
        <title>Genome analysis of myxobacterium Chondromyces crocatus Cm c5 reveals a high potential for natural compound synthesis and the genetic basis for the loss of fruiting body formation.</title>
        <authorList>
            <person name="Zaburannyi N."/>
            <person name="Bunk B."/>
            <person name="Maier J."/>
            <person name="Overmann J."/>
            <person name="Mueller R."/>
        </authorList>
    </citation>
    <scope>NUCLEOTIDE SEQUENCE [LARGE SCALE GENOMIC DNA]</scope>
    <source>
        <strain evidence="3 4">Cm c5</strain>
    </source>
</reference>
<name>A0A0K1EN42_CHOCO</name>
<accession>A0A0K1EN42</accession>
<dbReference type="AlphaFoldDB" id="A0A0K1EN42"/>
<dbReference type="InterPro" id="IPR000757">
    <property type="entry name" value="Beta-glucanase-like"/>
</dbReference>
<dbReference type="PROSITE" id="PS51257">
    <property type="entry name" value="PROKAR_LIPOPROTEIN"/>
    <property type="match status" value="1"/>
</dbReference>
<dbReference type="SUPFAM" id="SSF50370">
    <property type="entry name" value="Ricin B-like lectins"/>
    <property type="match status" value="1"/>
</dbReference>
<dbReference type="CDD" id="cd08023">
    <property type="entry name" value="GH16_laminarinase_like"/>
    <property type="match status" value="1"/>
</dbReference>
<dbReference type="PANTHER" id="PTHR10963:SF55">
    <property type="entry name" value="GLYCOSIDE HYDROLASE FAMILY 16 PROTEIN"/>
    <property type="match status" value="1"/>
</dbReference>
<dbReference type="GO" id="GO:0005975">
    <property type="term" value="P:carbohydrate metabolic process"/>
    <property type="evidence" value="ECO:0007669"/>
    <property type="project" value="InterPro"/>
</dbReference>
<dbReference type="InterPro" id="IPR000772">
    <property type="entry name" value="Ricin_B_lectin"/>
</dbReference>
<dbReference type="InterPro" id="IPR035992">
    <property type="entry name" value="Ricin_B-like_lectins"/>
</dbReference>
<organism evidence="3 4">
    <name type="scientific">Chondromyces crocatus</name>
    <dbReference type="NCBI Taxonomy" id="52"/>
    <lineage>
        <taxon>Bacteria</taxon>
        <taxon>Pseudomonadati</taxon>
        <taxon>Myxococcota</taxon>
        <taxon>Polyangia</taxon>
        <taxon>Polyangiales</taxon>
        <taxon>Polyangiaceae</taxon>
        <taxon>Chondromyces</taxon>
    </lineage>
</organism>
<dbReference type="PATRIC" id="fig|52.7.peg.6893"/>
<dbReference type="PROSITE" id="PS50231">
    <property type="entry name" value="RICIN_B_LECTIN"/>
    <property type="match status" value="1"/>
</dbReference>
<evidence type="ECO:0000313" key="4">
    <source>
        <dbReference type="Proteomes" id="UP000067626"/>
    </source>
</evidence>